<proteinExistence type="predicted"/>
<protein>
    <recommendedName>
        <fullName evidence="5">Lipoprotein</fullName>
    </recommendedName>
</protein>
<comment type="caution">
    <text evidence="3">The sequence shown here is derived from an EMBL/GenBank/DDBJ whole genome shotgun (WGS) entry which is preliminary data.</text>
</comment>
<dbReference type="EMBL" id="JXCY01000002">
    <property type="protein sequence ID" value="KOY77138.1"/>
    <property type="molecule type" value="Genomic_DNA"/>
</dbReference>
<dbReference type="Proteomes" id="UP000037778">
    <property type="component" value="Unassembled WGS sequence"/>
</dbReference>
<keyword evidence="4" id="KW-1185">Reference proteome</keyword>
<evidence type="ECO:0000313" key="3">
    <source>
        <dbReference type="EMBL" id="KOY77138.1"/>
    </source>
</evidence>
<dbReference type="PROSITE" id="PS51257">
    <property type="entry name" value="PROKAR_LIPOPROTEIN"/>
    <property type="match status" value="1"/>
</dbReference>
<evidence type="ECO:0008006" key="5">
    <source>
        <dbReference type="Google" id="ProtNLM"/>
    </source>
</evidence>
<feature type="transmembrane region" description="Helical" evidence="2">
    <location>
        <begin position="6"/>
        <end position="23"/>
    </location>
</feature>
<feature type="compositionally biased region" description="Low complexity" evidence="1">
    <location>
        <begin position="40"/>
        <end position="66"/>
    </location>
</feature>
<keyword evidence="2" id="KW-0472">Membrane</keyword>
<gene>
    <name evidence="3" type="ORF">RZ71_10480</name>
</gene>
<name>A0A0N0CTB2_9LACO</name>
<feature type="region of interest" description="Disordered" evidence="1">
    <location>
        <begin position="25"/>
        <end position="71"/>
    </location>
</feature>
<keyword evidence="2" id="KW-0812">Transmembrane</keyword>
<evidence type="ECO:0000256" key="1">
    <source>
        <dbReference type="SAM" id="MobiDB-lite"/>
    </source>
</evidence>
<reference evidence="3 4" key="1">
    <citation type="journal article" date="2015" name="Genome Biol. Evol.">
        <title>Functionally Structured Genomes in Lactobacillus kunkeei Colonizing the Honey Crop and Food Products of Honeybees and Stingless Bees.</title>
        <authorList>
            <person name="Tamarit D."/>
            <person name="Ellegaard K.M."/>
            <person name="Wikander J."/>
            <person name="Olofsson T."/>
            <person name="Vasquez A."/>
            <person name="Andersson S.G."/>
        </authorList>
    </citation>
    <scope>NUCLEOTIDE SEQUENCE [LARGE SCALE GENOMIC DNA]</scope>
    <source>
        <strain evidence="3 4">LAko</strain>
    </source>
</reference>
<accession>A0A0N0CTB2</accession>
<evidence type="ECO:0000256" key="2">
    <source>
        <dbReference type="SAM" id="Phobius"/>
    </source>
</evidence>
<keyword evidence="2" id="KW-1133">Transmembrane helix</keyword>
<evidence type="ECO:0000313" key="4">
    <source>
        <dbReference type="Proteomes" id="UP000037778"/>
    </source>
</evidence>
<dbReference type="AlphaFoldDB" id="A0A0N0CTB2"/>
<organism evidence="3 4">
    <name type="scientific">Apilactobacillus kunkeei</name>
    <dbReference type="NCBI Taxonomy" id="148814"/>
    <lineage>
        <taxon>Bacteria</taxon>
        <taxon>Bacillati</taxon>
        <taxon>Bacillota</taxon>
        <taxon>Bacilli</taxon>
        <taxon>Lactobacillales</taxon>
        <taxon>Lactobacillaceae</taxon>
        <taxon>Apilactobacillus</taxon>
    </lineage>
</organism>
<sequence>MLKKTIYIIGLASIISLMLVGCGNSKAAHQSDKPYGAGQTSKKVSPSSSSTLSSNDSSSSTDGKSTNAASSLNLDDKTYGVLAFEYDNDIQAKGFGHKENHD</sequence>
<dbReference type="PATRIC" id="fig|148814.8.peg.242"/>
<dbReference type="RefSeq" id="WP_053791442.1">
    <property type="nucleotide sequence ID" value="NZ_JXCY01000002.1"/>
</dbReference>